<dbReference type="Proteomes" id="UP001143543">
    <property type="component" value="Unassembled WGS sequence"/>
</dbReference>
<name>A0ABQ5MEN0_9FLAO</name>
<evidence type="ECO:0000313" key="2">
    <source>
        <dbReference type="Proteomes" id="UP001143543"/>
    </source>
</evidence>
<keyword evidence="2" id="KW-1185">Reference proteome</keyword>
<dbReference type="EMBL" id="BRVO01000001">
    <property type="protein sequence ID" value="GLB47852.1"/>
    <property type="molecule type" value="Genomic_DNA"/>
</dbReference>
<accession>A0ABQ5MEN0</accession>
<organism evidence="1 2">
    <name type="scientific">Neptunitalea lumnitzerae</name>
    <dbReference type="NCBI Taxonomy" id="2965509"/>
    <lineage>
        <taxon>Bacteria</taxon>
        <taxon>Pseudomonadati</taxon>
        <taxon>Bacteroidota</taxon>
        <taxon>Flavobacteriia</taxon>
        <taxon>Flavobacteriales</taxon>
        <taxon>Flavobacteriaceae</taxon>
        <taxon>Neptunitalea</taxon>
    </lineage>
</organism>
<reference evidence="1" key="1">
    <citation type="submission" date="2022-07" db="EMBL/GenBank/DDBJ databases">
        <title>Taxonomy of Novel Oxalotrophic and Methylotrophic Bacteria.</title>
        <authorList>
            <person name="Sahin N."/>
            <person name="Tani A."/>
        </authorList>
    </citation>
    <scope>NUCLEOTIDE SEQUENCE</scope>
    <source>
        <strain evidence="1">Y10</strain>
    </source>
</reference>
<evidence type="ECO:0000313" key="1">
    <source>
        <dbReference type="EMBL" id="GLB47852.1"/>
    </source>
</evidence>
<proteinExistence type="predicted"/>
<protein>
    <recommendedName>
        <fullName evidence="3">STAS/SEC14 domain-containing protein</fullName>
    </recommendedName>
</protein>
<dbReference type="RefSeq" id="WP_281763517.1">
    <property type="nucleotide sequence ID" value="NZ_BRVO01000001.1"/>
</dbReference>
<gene>
    <name evidence="1" type="ORF">Y10_02200</name>
</gene>
<evidence type="ECO:0008006" key="3">
    <source>
        <dbReference type="Google" id="ProtNLM"/>
    </source>
</evidence>
<comment type="caution">
    <text evidence="1">The sequence shown here is derived from an EMBL/GenBank/DDBJ whole genome shotgun (WGS) entry which is preliminary data.</text>
</comment>
<sequence>MNTDDFKPTTIDITPRDTVFCTCAEHTQENILLITLSGTCEPGSTGENYGRFFYQKIGLALLKFQPNAVLIDMRNLSYKYGDRIGGVFQVFNEVRIHEDDVVLAAFVLSNKNVHGIASLLNFNPDNLEPPLFLDIDTAYSYLYTEYDKI</sequence>